<feature type="domain" description="Acetyl-coenzyme A synthetase N-terminal" evidence="7">
    <location>
        <begin position="32"/>
        <end position="87"/>
    </location>
</feature>
<keyword evidence="3" id="KW-0547">Nucleotide-binding</keyword>
<dbReference type="GO" id="GO:0030729">
    <property type="term" value="F:acetoacetate-CoA ligase activity"/>
    <property type="evidence" value="ECO:0007669"/>
    <property type="project" value="InterPro"/>
</dbReference>
<reference evidence="8" key="1">
    <citation type="journal article" date="2014" name="Int. J. Syst. Evol. Microbiol.">
        <title>Complete genome sequence of Corynebacterium casei LMG S-19264T (=DSM 44701T), isolated from a smear-ripened cheese.</title>
        <authorList>
            <consortium name="US DOE Joint Genome Institute (JGI-PGF)"/>
            <person name="Walter F."/>
            <person name="Albersmeier A."/>
            <person name="Kalinowski J."/>
            <person name="Ruckert C."/>
        </authorList>
    </citation>
    <scope>NUCLEOTIDE SEQUENCE</scope>
    <source>
        <strain evidence="8">JCM 3086</strain>
    </source>
</reference>
<dbReference type="GO" id="GO:0005524">
    <property type="term" value="F:ATP binding"/>
    <property type="evidence" value="ECO:0007669"/>
    <property type="project" value="UniProtKB-KW"/>
</dbReference>
<dbReference type="GO" id="GO:0006629">
    <property type="term" value="P:lipid metabolic process"/>
    <property type="evidence" value="ECO:0007669"/>
    <property type="project" value="InterPro"/>
</dbReference>
<keyword evidence="4" id="KW-0067">ATP-binding</keyword>
<dbReference type="AlphaFoldDB" id="A0A917LC97"/>
<feature type="domain" description="AMP-binding enzyme C-terminal" evidence="6">
    <location>
        <begin position="517"/>
        <end position="593"/>
    </location>
</feature>
<comment type="caution">
    <text evidence="8">The sequence shown here is derived from an EMBL/GenBank/DDBJ whole genome shotgun (WGS) entry which is preliminary data.</text>
</comment>
<dbReference type="PANTHER" id="PTHR42921:SF1">
    <property type="entry name" value="ACETOACETYL-COA SYNTHETASE"/>
    <property type="match status" value="1"/>
</dbReference>
<dbReference type="SUPFAM" id="SSF56801">
    <property type="entry name" value="Acetyl-CoA synthetase-like"/>
    <property type="match status" value="1"/>
</dbReference>
<dbReference type="InterPro" id="IPR000873">
    <property type="entry name" value="AMP-dep_synth/lig_dom"/>
</dbReference>
<dbReference type="PANTHER" id="PTHR42921">
    <property type="entry name" value="ACETOACETYL-COA SYNTHETASE"/>
    <property type="match status" value="1"/>
</dbReference>
<dbReference type="Pfam" id="PF00501">
    <property type="entry name" value="AMP-binding"/>
    <property type="match status" value="1"/>
</dbReference>
<dbReference type="InterPro" id="IPR025110">
    <property type="entry name" value="AMP-bd_C"/>
</dbReference>
<evidence type="ECO:0000259" key="5">
    <source>
        <dbReference type="Pfam" id="PF00501"/>
    </source>
</evidence>
<evidence type="ECO:0000256" key="4">
    <source>
        <dbReference type="ARBA" id="ARBA00022840"/>
    </source>
</evidence>
<evidence type="ECO:0000256" key="2">
    <source>
        <dbReference type="ARBA" id="ARBA00022598"/>
    </source>
</evidence>
<feature type="domain" description="AMP-dependent synthetase/ligase" evidence="5">
    <location>
        <begin position="92"/>
        <end position="452"/>
    </location>
</feature>
<dbReference type="Gene3D" id="3.40.50.12780">
    <property type="entry name" value="N-terminal domain of ligase-like"/>
    <property type="match status" value="1"/>
</dbReference>
<keyword evidence="2 8" id="KW-0436">Ligase</keyword>
<evidence type="ECO:0000256" key="3">
    <source>
        <dbReference type="ARBA" id="ARBA00022741"/>
    </source>
</evidence>
<comment type="similarity">
    <text evidence="1">Belongs to the ATP-dependent AMP-binding enzyme family.</text>
</comment>
<evidence type="ECO:0000313" key="9">
    <source>
        <dbReference type="Proteomes" id="UP000657574"/>
    </source>
</evidence>
<dbReference type="InterPro" id="IPR045851">
    <property type="entry name" value="AMP-bd_C_sf"/>
</dbReference>
<proteinExistence type="inferred from homology"/>
<protein>
    <submittedName>
        <fullName evidence="8">Acetoacetate-CoA ligase</fullName>
    </submittedName>
</protein>
<evidence type="ECO:0000256" key="1">
    <source>
        <dbReference type="ARBA" id="ARBA00006432"/>
    </source>
</evidence>
<dbReference type="InterPro" id="IPR005914">
    <property type="entry name" value="Acac_CoA_synth"/>
</dbReference>
<dbReference type="InterPro" id="IPR042099">
    <property type="entry name" value="ANL_N_sf"/>
</dbReference>
<evidence type="ECO:0000313" key="8">
    <source>
        <dbReference type="EMBL" id="GGJ59504.1"/>
    </source>
</evidence>
<organism evidence="8 9">
    <name type="scientific">Streptomyces brasiliensis</name>
    <dbReference type="NCBI Taxonomy" id="1954"/>
    <lineage>
        <taxon>Bacteria</taxon>
        <taxon>Bacillati</taxon>
        <taxon>Actinomycetota</taxon>
        <taxon>Actinomycetes</taxon>
        <taxon>Kitasatosporales</taxon>
        <taxon>Streptomycetaceae</taxon>
        <taxon>Streptomyces</taxon>
    </lineage>
</organism>
<dbReference type="Pfam" id="PF16177">
    <property type="entry name" value="ACAS_N"/>
    <property type="match status" value="1"/>
</dbReference>
<evidence type="ECO:0000259" key="7">
    <source>
        <dbReference type="Pfam" id="PF16177"/>
    </source>
</evidence>
<dbReference type="NCBIfam" id="TIGR01217">
    <property type="entry name" value="ac_ac_CoA_syn"/>
    <property type="match status" value="1"/>
</dbReference>
<dbReference type="InterPro" id="IPR032387">
    <property type="entry name" value="ACAS_N"/>
</dbReference>
<reference evidence="8" key="2">
    <citation type="submission" date="2020-09" db="EMBL/GenBank/DDBJ databases">
        <authorList>
            <person name="Sun Q."/>
            <person name="Ohkuma M."/>
        </authorList>
    </citation>
    <scope>NUCLEOTIDE SEQUENCE</scope>
    <source>
        <strain evidence="8">JCM 3086</strain>
    </source>
</reference>
<sequence>MTDVLWRPDPARLRDAALTRFATAAGRAWATYDELWRWSVDDLEGFWASAAEFLGVRWHAQPSAVLGSRAMPGAEWFPGGRLSFAEHVLTGRDPDAVAVQFRSEAAGNGAWTWADLRRETSRVRHGLVAAGVGAGDRVAAYLPNLPQTLAAFLATASLGAIWSAAAPEFGADAVVARFTQIAPTVLLAVDGYRYKGRAVDREQEAREIADRIGARRIRFGLLDGTGWEAGFTGDPDAPPEFVDVAVDHPLWGLYSSGTTGPPKAIVHGHGGVLLELLKTAVLQLDLRPEDRFAWYTTTGWVMWNIQLAPLLAGASVVLYDGHPGGDTLWELAADTGITVLGASAAWLEAQRKDGAQPRAGRDLSALRAIGSTGSPLPAECYDWVYTEFPADTWLVSISGGTDIVTPFLGLAPNVPVYRGELGPPALGVDLQAWSPDGRPLRGEVGEMVVAAPMPSMPLGFWGDDDGQRLRASYFEHFPGVWAHGDWLELTPRGTGIITGRSDATINRGGVRIGTGEIYQALASIPEVADAVAVDIPRPETHGAIVLFVVLDGVPLDEALTTRIRTAIRRGCSPRHVPDEVLAVADLPRTSSGKKLEVPVKRLLMGAEPDSVISRDSLANPSAIDAVLDAARSLIPPLRPAHTNLENA</sequence>
<dbReference type="EMBL" id="BMQA01000060">
    <property type="protein sequence ID" value="GGJ59504.1"/>
    <property type="molecule type" value="Genomic_DNA"/>
</dbReference>
<accession>A0A917LC97</accession>
<dbReference type="NCBIfam" id="NF002937">
    <property type="entry name" value="PRK03584.1"/>
    <property type="match status" value="1"/>
</dbReference>
<dbReference type="Gene3D" id="3.30.300.30">
    <property type="match status" value="1"/>
</dbReference>
<keyword evidence="9" id="KW-1185">Reference proteome</keyword>
<name>A0A917LC97_9ACTN</name>
<dbReference type="Pfam" id="PF13193">
    <property type="entry name" value="AMP-binding_C"/>
    <property type="match status" value="1"/>
</dbReference>
<gene>
    <name evidence="8" type="ORF">GCM10010121_082720</name>
</gene>
<evidence type="ECO:0000259" key="6">
    <source>
        <dbReference type="Pfam" id="PF13193"/>
    </source>
</evidence>
<dbReference type="Proteomes" id="UP000657574">
    <property type="component" value="Unassembled WGS sequence"/>
</dbReference>